<name>A0A1X7ANK7_9GAMM</name>
<dbReference type="AlphaFoldDB" id="A0A1X7ANK7"/>
<dbReference type="EMBL" id="FWPT01000009">
    <property type="protein sequence ID" value="SMA49855.1"/>
    <property type="molecule type" value="Genomic_DNA"/>
</dbReference>
<gene>
    <name evidence="1" type="ORF">EHSB41UT_03645</name>
</gene>
<keyword evidence="2" id="KW-1185">Reference proteome</keyword>
<evidence type="ECO:0000313" key="1">
    <source>
        <dbReference type="EMBL" id="SMA49855.1"/>
    </source>
</evidence>
<reference evidence="1 2" key="1">
    <citation type="submission" date="2017-03" db="EMBL/GenBank/DDBJ databases">
        <authorList>
            <person name="Afonso C.L."/>
            <person name="Miller P.J."/>
            <person name="Scott M.A."/>
            <person name="Spackman E."/>
            <person name="Goraichik I."/>
            <person name="Dimitrov K.M."/>
            <person name="Suarez D.L."/>
            <person name="Swayne D.E."/>
        </authorList>
    </citation>
    <scope>NUCLEOTIDE SEQUENCE [LARGE SCALE GENOMIC DNA]</scope>
    <source>
        <strain evidence="1">SB41UT1</strain>
    </source>
</reference>
<sequence>MDTHSNGCPVGMQYGKNAHFSTTENHYSDQLISLYAKRNLTAP</sequence>
<accession>A0A1X7ANK7</accession>
<dbReference type="Proteomes" id="UP000196573">
    <property type="component" value="Unassembled WGS sequence"/>
</dbReference>
<protein>
    <submittedName>
        <fullName evidence="1">Uncharacterized protein</fullName>
    </submittedName>
</protein>
<evidence type="ECO:0000313" key="2">
    <source>
        <dbReference type="Proteomes" id="UP000196573"/>
    </source>
</evidence>
<organism evidence="1 2">
    <name type="scientific">Parendozoicomonas haliclonae</name>
    <dbReference type="NCBI Taxonomy" id="1960125"/>
    <lineage>
        <taxon>Bacteria</taxon>
        <taxon>Pseudomonadati</taxon>
        <taxon>Pseudomonadota</taxon>
        <taxon>Gammaproteobacteria</taxon>
        <taxon>Oceanospirillales</taxon>
        <taxon>Endozoicomonadaceae</taxon>
        <taxon>Parendozoicomonas</taxon>
    </lineage>
</organism>
<proteinExistence type="predicted"/>